<dbReference type="PANTHER" id="PTHR16151">
    <property type="entry name" value="HAUS AUGMIN-LIKE COMPLEX SUBUNIT 6"/>
    <property type="match status" value="1"/>
</dbReference>
<gene>
    <name evidence="1" type="ORF">GSMUA_146280.1</name>
</gene>
<dbReference type="Gramene" id="Ma06_t00070.1">
    <property type="protein sequence ID" value="Ma06_p00070.1"/>
    <property type="gene ID" value="Ma06_g00070"/>
</dbReference>
<reference evidence="2" key="2">
    <citation type="submission" date="2021-05" db="UniProtKB">
        <authorList>
            <consortium name="EnsemblPlants"/>
        </authorList>
    </citation>
    <scope>IDENTIFICATION</scope>
    <source>
        <strain evidence="2">subsp. malaccensis</strain>
    </source>
</reference>
<accession>A0A804JAY1</accession>
<protein>
    <submittedName>
        <fullName evidence="1">(wild Malaysian banana) hypothetical protein</fullName>
    </submittedName>
</protein>
<dbReference type="Proteomes" id="UP000012960">
    <property type="component" value="Unplaced"/>
</dbReference>
<keyword evidence="3" id="KW-1185">Reference proteome</keyword>
<name>A0A804JAY1_MUSAM</name>
<dbReference type="InParanoid" id="A0A804JAY1"/>
<dbReference type="EnsemblPlants" id="Ma06_t00070.1">
    <property type="protein sequence ID" value="Ma06_p00070.1"/>
    <property type="gene ID" value="Ma06_g00070"/>
</dbReference>
<organism evidence="2 3">
    <name type="scientific">Musa acuminata subsp. malaccensis</name>
    <name type="common">Wild banana</name>
    <name type="synonym">Musa malaccensis</name>
    <dbReference type="NCBI Taxonomy" id="214687"/>
    <lineage>
        <taxon>Eukaryota</taxon>
        <taxon>Viridiplantae</taxon>
        <taxon>Streptophyta</taxon>
        <taxon>Embryophyta</taxon>
        <taxon>Tracheophyta</taxon>
        <taxon>Spermatophyta</taxon>
        <taxon>Magnoliopsida</taxon>
        <taxon>Liliopsida</taxon>
        <taxon>Zingiberales</taxon>
        <taxon>Musaceae</taxon>
        <taxon>Musa</taxon>
    </lineage>
</organism>
<dbReference type="EMBL" id="HG996471">
    <property type="protein sequence ID" value="CAG1844833.1"/>
    <property type="molecule type" value="Genomic_DNA"/>
</dbReference>
<reference evidence="1" key="1">
    <citation type="submission" date="2021-03" db="EMBL/GenBank/DDBJ databases">
        <authorList>
            <consortium name="Genoscope - CEA"/>
            <person name="William W."/>
        </authorList>
    </citation>
    <scope>NUCLEOTIDE SEQUENCE</scope>
    <source>
        <strain evidence="1">Doubled-haploid Pahang</strain>
    </source>
</reference>
<evidence type="ECO:0000313" key="2">
    <source>
        <dbReference type="EnsemblPlants" id="Ma06_p00070.1"/>
    </source>
</evidence>
<evidence type="ECO:0000313" key="1">
    <source>
        <dbReference type="EMBL" id="CAG1844833.1"/>
    </source>
</evidence>
<dbReference type="PANTHER" id="PTHR16151:SF2">
    <property type="entry name" value="HAUS AUGMIN-LIKE COMPLEX SUBUNIT 6"/>
    <property type="match status" value="1"/>
</dbReference>
<proteinExistence type="predicted"/>
<dbReference type="InterPro" id="IPR026797">
    <property type="entry name" value="HAUS_6"/>
</dbReference>
<evidence type="ECO:0000313" key="3">
    <source>
        <dbReference type="Proteomes" id="UP000012960"/>
    </source>
</evidence>
<dbReference type="AlphaFoldDB" id="A0A804JAY1"/>
<dbReference type="GO" id="GO:0051225">
    <property type="term" value="P:spindle assembly"/>
    <property type="evidence" value="ECO:0007669"/>
    <property type="project" value="InterPro"/>
</dbReference>
<dbReference type="GO" id="GO:0070652">
    <property type="term" value="C:HAUS complex"/>
    <property type="evidence" value="ECO:0007669"/>
    <property type="project" value="InterPro"/>
</dbReference>
<sequence length="109" mass="11674">MCLLRERLNSLFGPELLSSASDSSSSGHAESLAATLAEHRQHLVSIQGLVDQLKEAIPAIQMSISDLTEEVNNISSTMVDGFSVQSSTTVQCQSAGRQLVDLVIIDELC</sequence>